<dbReference type="GO" id="GO:0010133">
    <property type="term" value="P:L-proline catabolic process to L-glutamate"/>
    <property type="evidence" value="ECO:0007669"/>
    <property type="project" value="TreeGrafter"/>
</dbReference>
<dbReference type="EC" id="1.5.5.2" evidence="2 5"/>
<dbReference type="Proteomes" id="UP001161247">
    <property type="component" value="Chromosome 6"/>
</dbReference>
<dbReference type="GO" id="GO:0005739">
    <property type="term" value="C:mitochondrion"/>
    <property type="evidence" value="ECO:0007669"/>
    <property type="project" value="TreeGrafter"/>
</dbReference>
<dbReference type="SUPFAM" id="SSF51730">
    <property type="entry name" value="FAD-linked oxidoreductase"/>
    <property type="match status" value="1"/>
</dbReference>
<comment type="similarity">
    <text evidence="1 5">Belongs to the proline oxidase family.</text>
</comment>
<dbReference type="GO" id="GO:0004657">
    <property type="term" value="F:proline dehydrogenase activity"/>
    <property type="evidence" value="ECO:0007669"/>
    <property type="project" value="UniProtKB-EC"/>
</dbReference>
<dbReference type="InterPro" id="IPR015659">
    <property type="entry name" value="Proline_oxidase"/>
</dbReference>
<feature type="domain" description="Proline dehydrogenase" evidence="6">
    <location>
        <begin position="152"/>
        <end position="486"/>
    </location>
</feature>
<keyword evidence="4 5" id="KW-0642">Proline metabolism</keyword>
<evidence type="ECO:0000256" key="5">
    <source>
        <dbReference type="RuleBase" id="RU364054"/>
    </source>
</evidence>
<comment type="cofactor">
    <cofactor evidence="5">
        <name>FAD</name>
        <dbReference type="ChEBI" id="CHEBI:57692"/>
    </cofactor>
</comment>
<proteinExistence type="inferred from homology"/>
<accession>A0AAV1DTB0</accession>
<evidence type="ECO:0000256" key="2">
    <source>
        <dbReference type="ARBA" id="ARBA00012695"/>
    </source>
</evidence>
<reference evidence="7" key="1">
    <citation type="submission" date="2023-03" db="EMBL/GenBank/DDBJ databases">
        <authorList>
            <person name="Julca I."/>
        </authorList>
    </citation>
    <scope>NUCLEOTIDE SEQUENCE</scope>
</reference>
<comment type="catalytic activity">
    <reaction evidence="5">
        <text>L-proline + a quinone = (S)-1-pyrroline-5-carboxylate + a quinol + H(+)</text>
        <dbReference type="Rhea" id="RHEA:23784"/>
        <dbReference type="ChEBI" id="CHEBI:15378"/>
        <dbReference type="ChEBI" id="CHEBI:17388"/>
        <dbReference type="ChEBI" id="CHEBI:24646"/>
        <dbReference type="ChEBI" id="CHEBI:60039"/>
        <dbReference type="ChEBI" id="CHEBI:132124"/>
        <dbReference type="EC" id="1.5.5.2"/>
    </reaction>
</comment>
<evidence type="ECO:0000259" key="6">
    <source>
        <dbReference type="Pfam" id="PF01619"/>
    </source>
</evidence>
<dbReference type="Pfam" id="PF01619">
    <property type="entry name" value="Pro_dh"/>
    <property type="match status" value="1"/>
</dbReference>
<evidence type="ECO:0000313" key="7">
    <source>
        <dbReference type="EMBL" id="CAI9109963.1"/>
    </source>
</evidence>
<comment type="function">
    <text evidence="5">Converts proline to delta-1-pyrroline-5-carboxylate.</text>
</comment>
<organism evidence="7 8">
    <name type="scientific">Oldenlandia corymbosa var. corymbosa</name>
    <dbReference type="NCBI Taxonomy" id="529605"/>
    <lineage>
        <taxon>Eukaryota</taxon>
        <taxon>Viridiplantae</taxon>
        <taxon>Streptophyta</taxon>
        <taxon>Embryophyta</taxon>
        <taxon>Tracheophyta</taxon>
        <taxon>Spermatophyta</taxon>
        <taxon>Magnoliopsida</taxon>
        <taxon>eudicotyledons</taxon>
        <taxon>Gunneridae</taxon>
        <taxon>Pentapetalae</taxon>
        <taxon>asterids</taxon>
        <taxon>lamiids</taxon>
        <taxon>Gentianales</taxon>
        <taxon>Rubiaceae</taxon>
        <taxon>Rubioideae</taxon>
        <taxon>Spermacoceae</taxon>
        <taxon>Hedyotis-Oldenlandia complex</taxon>
        <taxon>Oldenlandia</taxon>
    </lineage>
</organism>
<dbReference type="AlphaFoldDB" id="A0AAV1DTB0"/>
<keyword evidence="8" id="KW-1185">Reference proteome</keyword>
<dbReference type="GO" id="GO:0071949">
    <property type="term" value="F:FAD binding"/>
    <property type="evidence" value="ECO:0007669"/>
    <property type="project" value="TreeGrafter"/>
</dbReference>
<name>A0AAV1DTB0_OLDCO</name>
<keyword evidence="5" id="KW-0274">FAD</keyword>
<gene>
    <name evidence="7" type="ORF">OLC1_LOCUS17729</name>
</gene>
<dbReference type="InterPro" id="IPR029041">
    <property type="entry name" value="FAD-linked_oxidoreductase-like"/>
</dbReference>
<dbReference type="Gene3D" id="3.20.20.220">
    <property type="match status" value="1"/>
</dbReference>
<dbReference type="InterPro" id="IPR002872">
    <property type="entry name" value="Proline_DH_dom"/>
</dbReference>
<evidence type="ECO:0000313" key="8">
    <source>
        <dbReference type="Proteomes" id="UP001161247"/>
    </source>
</evidence>
<evidence type="ECO:0000256" key="1">
    <source>
        <dbReference type="ARBA" id="ARBA00005869"/>
    </source>
</evidence>
<dbReference type="PANTHER" id="PTHR13914">
    <property type="entry name" value="PROLINE OXIDASE"/>
    <property type="match status" value="1"/>
</dbReference>
<evidence type="ECO:0000256" key="3">
    <source>
        <dbReference type="ARBA" id="ARBA00023002"/>
    </source>
</evidence>
<sequence>MASRGVAYPKLLHKNLPYFLRRLSSAPSPITAAVSPLSFGGSKTHHPEDPVTFTTDPISTTVPPPDYAHPGDQIINFHDIKGLFSTVSTPKLFKSWATLQMTSIEPLVDVGLWVLSSRLVETPVIKQVILGAIKHTFYDHFCAGEDLEEAGRSITRLWEAGLRGMLDYGLEHATDNESCDRNMNEFIKTAEYTKSLPPSSASFVVVKITAICPPSLLRRVSDLLRWEYKNTGYHLPWKRDCLPVFADSSPFYHTAQKPQPLTPEEEQNLQLSHERLFKICEKCVEYNIPLLIDAEDTALQPAIDYLTYSSALLYRRGDDDEPLLFGTIQAYLKDSKERLVKAKKAADKVGVPMGFKLVRGAYMSSERQLAASLGVESPIQNSIQATHDSYNECTSFLLEEVARGSGAAVLATHNIESGKLAAVKATDLGIDKNSERLQFAQLYGMAETLSFGLRNAGFQVSKYLPFGPVDQIMPYLLRRAEENRGLLSSSFLDRQLMSKELARRLKFPTP</sequence>
<evidence type="ECO:0000256" key="4">
    <source>
        <dbReference type="ARBA" id="ARBA00023062"/>
    </source>
</evidence>
<keyword evidence="5" id="KW-0285">Flavoprotein</keyword>
<dbReference type="PANTHER" id="PTHR13914:SF0">
    <property type="entry name" value="PROLINE DEHYDROGENASE 1, MITOCHONDRIAL"/>
    <property type="match status" value="1"/>
</dbReference>
<protein>
    <recommendedName>
        <fullName evidence="2 5">Proline dehydrogenase</fullName>
        <ecNumber evidence="2 5">1.5.5.2</ecNumber>
    </recommendedName>
</protein>
<keyword evidence="3 5" id="KW-0560">Oxidoreductase</keyword>
<dbReference type="EMBL" id="OX459123">
    <property type="protein sequence ID" value="CAI9109963.1"/>
    <property type="molecule type" value="Genomic_DNA"/>
</dbReference>